<name>A0ABT3BK99_9RHOB</name>
<dbReference type="PANTHER" id="PTHR34474">
    <property type="entry name" value="SIGNAL TRANSDUCTION PROTEIN TRAP"/>
    <property type="match status" value="1"/>
</dbReference>
<protein>
    <submittedName>
        <fullName evidence="2">Antibiotic biosynthesis monooxygenase</fullName>
    </submittedName>
</protein>
<sequence length="103" mass="11598">MFIAMNRFTVRPENADAFEALWLGRDSHLKGMDGFVEFHMLKGPETDGAILYASHTVWATEEAFRNWTRSTAFRDAHKNAGSTAKLHEGAPVFEGFSTIQHIV</sequence>
<dbReference type="InterPro" id="IPR050404">
    <property type="entry name" value="Heme-degrading_MO"/>
</dbReference>
<organism evidence="2 3">
    <name type="scientific">Roseobacter sinensis</name>
    <dbReference type="NCBI Taxonomy" id="2931391"/>
    <lineage>
        <taxon>Bacteria</taxon>
        <taxon>Pseudomonadati</taxon>
        <taxon>Pseudomonadota</taxon>
        <taxon>Alphaproteobacteria</taxon>
        <taxon>Rhodobacterales</taxon>
        <taxon>Roseobacteraceae</taxon>
        <taxon>Roseobacter</taxon>
    </lineage>
</organism>
<reference evidence="2 3" key="1">
    <citation type="submission" date="2022-04" db="EMBL/GenBank/DDBJ databases">
        <title>Roseobacter sp. WL0113 is a bacterium isolated from neritic sediment.</title>
        <authorList>
            <person name="Wang L."/>
            <person name="He W."/>
            <person name="Zhang D.-F."/>
        </authorList>
    </citation>
    <scope>NUCLEOTIDE SEQUENCE [LARGE SCALE GENOMIC DNA]</scope>
    <source>
        <strain evidence="2 3">WL0113</strain>
    </source>
</reference>
<keyword evidence="2" id="KW-0560">Oxidoreductase</keyword>
<dbReference type="Pfam" id="PF03992">
    <property type="entry name" value="ABM"/>
    <property type="match status" value="1"/>
</dbReference>
<accession>A0ABT3BK99</accession>
<dbReference type="Proteomes" id="UP001208690">
    <property type="component" value="Unassembled WGS sequence"/>
</dbReference>
<gene>
    <name evidence="2" type="ORF">MUB52_21450</name>
</gene>
<keyword evidence="2" id="KW-0503">Monooxygenase</keyword>
<comment type="caution">
    <text evidence="2">The sequence shown here is derived from an EMBL/GenBank/DDBJ whole genome shotgun (WGS) entry which is preliminary data.</text>
</comment>
<feature type="domain" description="ABM" evidence="1">
    <location>
        <begin position="2"/>
        <end position="93"/>
    </location>
</feature>
<dbReference type="PROSITE" id="PS51725">
    <property type="entry name" value="ABM"/>
    <property type="match status" value="1"/>
</dbReference>
<dbReference type="EMBL" id="JALIEB010000025">
    <property type="protein sequence ID" value="MCV3274008.1"/>
    <property type="molecule type" value="Genomic_DNA"/>
</dbReference>
<dbReference type="InterPro" id="IPR011008">
    <property type="entry name" value="Dimeric_a/b-barrel"/>
</dbReference>
<dbReference type="SUPFAM" id="SSF54909">
    <property type="entry name" value="Dimeric alpha+beta barrel"/>
    <property type="match status" value="1"/>
</dbReference>
<keyword evidence="3" id="KW-1185">Reference proteome</keyword>
<proteinExistence type="predicted"/>
<dbReference type="RefSeq" id="WP_263846214.1">
    <property type="nucleotide sequence ID" value="NZ_JALIEB010000025.1"/>
</dbReference>
<dbReference type="PANTHER" id="PTHR34474:SF2">
    <property type="entry name" value="SIGNAL TRANSDUCTION PROTEIN TRAP"/>
    <property type="match status" value="1"/>
</dbReference>
<evidence type="ECO:0000313" key="3">
    <source>
        <dbReference type="Proteomes" id="UP001208690"/>
    </source>
</evidence>
<evidence type="ECO:0000259" key="1">
    <source>
        <dbReference type="PROSITE" id="PS51725"/>
    </source>
</evidence>
<dbReference type="InterPro" id="IPR007138">
    <property type="entry name" value="ABM_dom"/>
</dbReference>
<evidence type="ECO:0000313" key="2">
    <source>
        <dbReference type="EMBL" id="MCV3274008.1"/>
    </source>
</evidence>
<dbReference type="Gene3D" id="3.30.70.100">
    <property type="match status" value="1"/>
</dbReference>
<dbReference type="GO" id="GO:0004497">
    <property type="term" value="F:monooxygenase activity"/>
    <property type="evidence" value="ECO:0007669"/>
    <property type="project" value="UniProtKB-KW"/>
</dbReference>